<dbReference type="InterPro" id="IPR010982">
    <property type="entry name" value="Lambda_DNA-bd_dom_sf"/>
</dbReference>
<dbReference type="InterPro" id="IPR043917">
    <property type="entry name" value="DUF5753"/>
</dbReference>
<gene>
    <name evidence="2" type="ORF">AB5J49_26035</name>
</gene>
<dbReference type="Pfam" id="PF01381">
    <property type="entry name" value="HTH_3"/>
    <property type="match status" value="1"/>
</dbReference>
<dbReference type="PROSITE" id="PS50943">
    <property type="entry name" value="HTH_CROC1"/>
    <property type="match status" value="1"/>
</dbReference>
<dbReference type="InterPro" id="IPR001387">
    <property type="entry name" value="Cro/C1-type_HTH"/>
</dbReference>
<dbReference type="AlphaFoldDB" id="A0AB39Q550"/>
<reference evidence="2" key="1">
    <citation type="submission" date="2024-07" db="EMBL/GenBank/DDBJ databases">
        <authorList>
            <person name="Yu S.T."/>
        </authorList>
    </citation>
    <scope>NUCLEOTIDE SEQUENCE</scope>
    <source>
        <strain evidence="2">R28</strain>
    </source>
</reference>
<dbReference type="SUPFAM" id="SSF47413">
    <property type="entry name" value="lambda repressor-like DNA-binding domains"/>
    <property type="match status" value="1"/>
</dbReference>
<evidence type="ECO:0000313" key="2">
    <source>
        <dbReference type="EMBL" id="XDQ36518.1"/>
    </source>
</evidence>
<proteinExistence type="predicted"/>
<dbReference type="Pfam" id="PF19054">
    <property type="entry name" value="DUF5753"/>
    <property type="match status" value="1"/>
</dbReference>
<dbReference type="CDD" id="cd00093">
    <property type="entry name" value="HTH_XRE"/>
    <property type="match status" value="1"/>
</dbReference>
<feature type="domain" description="HTH cro/C1-type" evidence="1">
    <location>
        <begin position="22"/>
        <end position="75"/>
    </location>
</feature>
<sequence>MARAENKTEAGGTAHLVAALGKALREQQGLTQPQLGDKLGYTAAAVSAMETCAQPASDQMLVKLEEELGGGLGVFEKAGKWMLLEKYPARFRGFSELEAGAVTLCSYETLVVDGLFQTEDYARALIGGGYPPVSEQKREELVEARLARRAIFDRDPAPMIELILEETVLRRPFGSWEIMRGPLRSLAEDARRDNVCVQVLPLERGLRGTYAGARGGMHLVESEGHQHVVYLEIEDQGILVSDPGEVSQLAHRYAKIRAQAMSPDDSLSLIEQLAGEKR</sequence>
<accession>A0AB39Q550</accession>
<dbReference type="Gene3D" id="1.10.260.40">
    <property type="entry name" value="lambda repressor-like DNA-binding domains"/>
    <property type="match status" value="1"/>
</dbReference>
<evidence type="ECO:0000259" key="1">
    <source>
        <dbReference type="PROSITE" id="PS50943"/>
    </source>
</evidence>
<organism evidence="2">
    <name type="scientific">Streptomyces sp. R28</name>
    <dbReference type="NCBI Taxonomy" id="3238628"/>
    <lineage>
        <taxon>Bacteria</taxon>
        <taxon>Bacillati</taxon>
        <taxon>Actinomycetota</taxon>
        <taxon>Actinomycetes</taxon>
        <taxon>Kitasatosporales</taxon>
        <taxon>Streptomycetaceae</taxon>
        <taxon>Streptomyces</taxon>
    </lineage>
</organism>
<dbReference type="EMBL" id="CP163439">
    <property type="protein sequence ID" value="XDQ36518.1"/>
    <property type="molecule type" value="Genomic_DNA"/>
</dbReference>
<dbReference type="RefSeq" id="WP_369171123.1">
    <property type="nucleotide sequence ID" value="NZ_CP163439.1"/>
</dbReference>
<name>A0AB39Q550_9ACTN</name>
<protein>
    <submittedName>
        <fullName evidence="2">Scr1 family TA system antitoxin-like transcriptional regulator</fullName>
    </submittedName>
</protein>
<dbReference type="GO" id="GO:0003677">
    <property type="term" value="F:DNA binding"/>
    <property type="evidence" value="ECO:0007669"/>
    <property type="project" value="InterPro"/>
</dbReference>